<dbReference type="VEuPathDB" id="TriTrypDB:Lsey_0167_0130"/>
<dbReference type="OMA" id="PITAKVW"/>
<sequence length="882" mass="95452">MSAEDESSWRLLFSITLSHGRALRSGRLTWEGWMVFLSSAGLIGTTTGVFPVLLDRLWQRQALSAEAAQTRSTPDGVFTSPSVSLDDTSLNASDVTQRIAFVEFGGFVDMMKVLCLRVYQTSQFAKLQKEQGESEDAVLLALRRCAEDRVRLTEAVRFTASHYLKPFISKSTIHASSKVSLRASRNGWAMHVNRLVTHIVGSLAQTTIVPIYRTYANTAAGRMTEGRYRAFLRDYLPGLSPLEETCALAIFSHGGFPEIRTLLNPSLPLASTSADVALLRSTPTLGLTDFMEALLMLAVVVSADEEQHPSLRPITAKVWVFFERYLCNGRTRDSCMCADPYLSGRYAAMPPGLVAIFPKVVPLLPSPTLFVEVCNAICYSEGGGVHLSPPPISAKPLLSSPSLPTDEKTPFLTEMSVGTDVADPTPAKPASVATLKESTAVEVASSFFASKWSLLERSVDVPLFGEGAASTAYQVAVGGTVVAATPTSCPEIWKVNLSDLSMWFVKLTRCAVEAAPSVPDGNTKATSAPTPAVAADDCGGVQLIFTPIRSFPVELTIPESEAAGANAMKDGESNNSEAPDSDGDATKHLVPWGCKDVVFADMSVTQLVTHSLVRRVCALLNGEDEGVSAPADAAAAADRVALSLQSTAFSFASFCDMCRKLQWCGTSEDDATDLEYLCSQALGSYRLFQRLMHAGAAHRDQTSWPLSGDSKQMSLLEVLGCLSVLLLREDSCGLCDIPDIPRRLDLALNSATAVGVASATSTESTADFLSELKADLRSLPHNNLRDVPFKLALERKEKQSVASRERRAALIKELKDHHARQVACPVTLPPLPQNRPNAMRLVSQYGNIDPMGDFQHIMQEGAETIKAYFVEKELAIPEWKGN</sequence>
<dbReference type="Proteomes" id="UP000038009">
    <property type="component" value="Unassembled WGS sequence"/>
</dbReference>
<name>A0A0N0P4W8_LEPSE</name>
<dbReference type="EMBL" id="LJSK01000167">
    <property type="protein sequence ID" value="KPI85779.1"/>
    <property type="molecule type" value="Genomic_DNA"/>
</dbReference>
<evidence type="ECO:0000256" key="1">
    <source>
        <dbReference type="SAM" id="Phobius"/>
    </source>
</evidence>
<keyword evidence="1" id="KW-0812">Transmembrane</keyword>
<reference evidence="2 3" key="1">
    <citation type="journal article" date="2015" name="PLoS Pathog.">
        <title>Leptomonas seymouri: Adaptations to the Dixenous Life Cycle Analyzed by Genome Sequencing, Transcriptome Profiling and Co-infection with Leishmania donovani.</title>
        <authorList>
            <person name="Kraeva N."/>
            <person name="Butenko A."/>
            <person name="Hlavacova J."/>
            <person name="Kostygov A."/>
            <person name="Myskova J."/>
            <person name="Grybchuk D."/>
            <person name="Lestinova T."/>
            <person name="Votypka J."/>
            <person name="Volf P."/>
            <person name="Opperdoes F."/>
            <person name="Flegontov P."/>
            <person name="Lukes J."/>
            <person name="Yurchenko V."/>
        </authorList>
    </citation>
    <scope>NUCLEOTIDE SEQUENCE [LARGE SCALE GENOMIC DNA]</scope>
    <source>
        <strain evidence="2 3">ATCC 30220</strain>
    </source>
</reference>
<keyword evidence="1" id="KW-0472">Membrane</keyword>
<gene>
    <name evidence="2" type="ORF">ABL78_5170</name>
</gene>
<accession>A0A0N0P4W8</accession>
<protein>
    <submittedName>
        <fullName evidence="2">Uncharacterized protein</fullName>
    </submittedName>
</protein>
<evidence type="ECO:0000313" key="3">
    <source>
        <dbReference type="Proteomes" id="UP000038009"/>
    </source>
</evidence>
<dbReference type="OrthoDB" id="272387at2759"/>
<feature type="transmembrane region" description="Helical" evidence="1">
    <location>
        <begin position="33"/>
        <end position="54"/>
    </location>
</feature>
<keyword evidence="3" id="KW-1185">Reference proteome</keyword>
<comment type="caution">
    <text evidence="2">The sequence shown here is derived from an EMBL/GenBank/DDBJ whole genome shotgun (WGS) entry which is preliminary data.</text>
</comment>
<proteinExistence type="predicted"/>
<organism evidence="2 3">
    <name type="scientific">Leptomonas seymouri</name>
    <dbReference type="NCBI Taxonomy" id="5684"/>
    <lineage>
        <taxon>Eukaryota</taxon>
        <taxon>Discoba</taxon>
        <taxon>Euglenozoa</taxon>
        <taxon>Kinetoplastea</taxon>
        <taxon>Metakinetoplastina</taxon>
        <taxon>Trypanosomatida</taxon>
        <taxon>Trypanosomatidae</taxon>
        <taxon>Leishmaniinae</taxon>
        <taxon>Leptomonas</taxon>
    </lineage>
</organism>
<keyword evidence="1" id="KW-1133">Transmembrane helix</keyword>
<evidence type="ECO:0000313" key="2">
    <source>
        <dbReference type="EMBL" id="KPI85779.1"/>
    </source>
</evidence>
<dbReference type="AlphaFoldDB" id="A0A0N0P4W8"/>